<organism evidence="1 2">
    <name type="scientific">Mycobacterium szulgai</name>
    <dbReference type="NCBI Taxonomy" id="1787"/>
    <lineage>
        <taxon>Bacteria</taxon>
        <taxon>Bacillati</taxon>
        <taxon>Actinomycetota</taxon>
        <taxon>Actinomycetes</taxon>
        <taxon>Mycobacteriales</taxon>
        <taxon>Mycobacteriaceae</taxon>
        <taxon>Mycobacterium</taxon>
    </lineage>
</organism>
<name>A0A1X2DQQ8_MYCSZ</name>
<dbReference type="EMBL" id="LQPW01000163">
    <property type="protein sequence ID" value="ORW90384.1"/>
    <property type="molecule type" value="Genomic_DNA"/>
</dbReference>
<dbReference type="RefSeq" id="WP_085672862.1">
    <property type="nucleotide sequence ID" value="NZ_JACKRU010000859.1"/>
</dbReference>
<dbReference type="Proteomes" id="UP000193317">
    <property type="component" value="Unassembled WGS sequence"/>
</dbReference>
<dbReference type="AlphaFoldDB" id="A0A1X2DQQ8"/>
<dbReference type="OrthoDB" id="3255669at2"/>
<reference evidence="1 2" key="1">
    <citation type="submission" date="2016-01" db="EMBL/GenBank/DDBJ databases">
        <title>The new phylogeny of the genus Mycobacterium.</title>
        <authorList>
            <person name="Tarcisio F."/>
            <person name="Conor M."/>
            <person name="Antonella G."/>
            <person name="Elisabetta G."/>
            <person name="Giulia F.S."/>
            <person name="Sara T."/>
            <person name="Anna F."/>
            <person name="Clotilde B."/>
            <person name="Roberto B."/>
            <person name="Veronica D.S."/>
            <person name="Fabio R."/>
            <person name="Monica P."/>
            <person name="Olivier J."/>
            <person name="Enrico T."/>
            <person name="Nicola S."/>
        </authorList>
    </citation>
    <scope>NUCLEOTIDE SEQUENCE [LARGE SCALE GENOMIC DNA]</scope>
    <source>
        <strain evidence="1 2">DSM 44166</strain>
    </source>
</reference>
<comment type="caution">
    <text evidence="1">The sequence shown here is derived from an EMBL/GenBank/DDBJ whole genome shotgun (WGS) entry which is preliminary data.</text>
</comment>
<evidence type="ECO:0000313" key="2">
    <source>
        <dbReference type="Proteomes" id="UP000193317"/>
    </source>
</evidence>
<keyword evidence="2" id="KW-1185">Reference proteome</keyword>
<evidence type="ECO:0008006" key="3">
    <source>
        <dbReference type="Google" id="ProtNLM"/>
    </source>
</evidence>
<gene>
    <name evidence="1" type="ORF">AWC27_10985</name>
</gene>
<accession>A0A1X2DQQ8</accession>
<sequence>MANIRRIAEVTALLSVLYCARAYYRNWGATKAEYRMQLPGDALVGDPAIQTTEAVNIDAPAAVVWRRLLQAGQGSGGDRVDLDCREPAIGDVVRLWPQGWLGLADGVEFTVADSVAEDHLVLNVMHADLRWNAVLSFHLQPHWEDRVRLLVRARIALRYPGEVIALEMLRPLTALGTRALMLGVKHQSERLADGNSLATNVVRRFDGA</sequence>
<proteinExistence type="predicted"/>
<evidence type="ECO:0000313" key="1">
    <source>
        <dbReference type="EMBL" id="ORW90384.1"/>
    </source>
</evidence>
<protein>
    <recommendedName>
        <fullName evidence="3">SRPBCC family protein</fullName>
    </recommendedName>
</protein>